<dbReference type="STRING" id="371602.SAMN04487984_0646"/>
<evidence type="ECO:0000256" key="4">
    <source>
        <dbReference type="ARBA" id="ARBA00022989"/>
    </source>
</evidence>
<feature type="transmembrane region" description="Helical" evidence="6">
    <location>
        <begin position="21"/>
        <end position="41"/>
    </location>
</feature>
<dbReference type="GO" id="GO:0015648">
    <property type="term" value="F:lipid-linked peptidoglycan transporter activity"/>
    <property type="evidence" value="ECO:0007669"/>
    <property type="project" value="TreeGrafter"/>
</dbReference>
<protein>
    <submittedName>
        <fullName evidence="7">Rod shape determining protein RodA</fullName>
    </submittedName>
</protein>
<dbReference type="Proteomes" id="UP000243884">
    <property type="component" value="Unassembled WGS sequence"/>
</dbReference>
<evidence type="ECO:0000313" key="7">
    <source>
        <dbReference type="EMBL" id="SMC34652.1"/>
    </source>
</evidence>
<name>A0A1W1YET1_9LACT</name>
<feature type="transmembrane region" description="Helical" evidence="6">
    <location>
        <begin position="309"/>
        <end position="326"/>
    </location>
</feature>
<keyword evidence="5 6" id="KW-0472">Membrane</keyword>
<keyword evidence="4 6" id="KW-1133">Transmembrane helix</keyword>
<dbReference type="GO" id="GO:0051301">
    <property type="term" value="P:cell division"/>
    <property type="evidence" value="ECO:0007669"/>
    <property type="project" value="InterPro"/>
</dbReference>
<dbReference type="PANTHER" id="PTHR30474:SF1">
    <property type="entry name" value="PEPTIDOGLYCAN GLYCOSYLTRANSFERASE MRDB"/>
    <property type="match status" value="1"/>
</dbReference>
<comment type="subcellular location">
    <subcellularLocation>
        <location evidence="1">Membrane</location>
        <topology evidence="1">Multi-pass membrane protein</topology>
    </subcellularLocation>
</comment>
<organism evidence="7 8">
    <name type="scientific">Aerococcus suis</name>
    <dbReference type="NCBI Taxonomy" id="371602"/>
    <lineage>
        <taxon>Bacteria</taxon>
        <taxon>Bacillati</taxon>
        <taxon>Bacillota</taxon>
        <taxon>Bacilli</taxon>
        <taxon>Lactobacillales</taxon>
        <taxon>Aerococcaceae</taxon>
        <taxon>Aerococcus</taxon>
    </lineage>
</organism>
<dbReference type="PANTHER" id="PTHR30474">
    <property type="entry name" value="CELL CYCLE PROTEIN"/>
    <property type="match status" value="1"/>
</dbReference>
<evidence type="ECO:0000256" key="2">
    <source>
        <dbReference type="ARBA" id="ARBA00022692"/>
    </source>
</evidence>
<feature type="transmembrane region" description="Helical" evidence="6">
    <location>
        <begin position="192"/>
        <end position="210"/>
    </location>
</feature>
<dbReference type="AlphaFoldDB" id="A0A1W1YET1"/>
<feature type="transmembrane region" description="Helical" evidence="6">
    <location>
        <begin position="376"/>
        <end position="396"/>
    </location>
</feature>
<keyword evidence="8" id="KW-1185">Reference proteome</keyword>
<evidence type="ECO:0000313" key="8">
    <source>
        <dbReference type="Proteomes" id="UP000243884"/>
    </source>
</evidence>
<dbReference type="GO" id="GO:0005886">
    <property type="term" value="C:plasma membrane"/>
    <property type="evidence" value="ECO:0007669"/>
    <property type="project" value="TreeGrafter"/>
</dbReference>
<sequence>MEKQRTSNQRTKPNKKSNQRIDYTILTVVIILALLSIGMIFSTTYLQFSTGSLTPTIMQSVWYIIGFGLLAITMRIDRQTLYDFAVVSYFIGIILLILVLFFYDRELAITNGAKSWFTIGPISFQPSEIMKIAYILLMGRLVHQYNEDARIDGLEAMHRKERMRYDFSFLMKLLSWTLPPLLLVILQNDLGTTLVFLVMFIGVVFVSGITWHIITPAFLIGIFIAVFVLLLVIYNRDILEFFGFQSYQFARIDSWLNPFGNTANESYQLAQSLKAIGSGGIIGKGIGNFEVYVPVRESDMIFATIGENFGFIGGALVILLYFILIYQMIAVSYQTHDAFYATIVAGIVMMLTFHIVENIGMSVGLLPLTGIPLPFISMGGTSLVNNMLSVGIILSIEYHEHSTKEELEKSWIIRGVRHLNRLVPQQVMKKI</sequence>
<accession>A0A1W1YET1</accession>
<dbReference type="Pfam" id="PF01098">
    <property type="entry name" value="FTSW_RODA_SPOVE"/>
    <property type="match status" value="1"/>
</dbReference>
<feature type="transmembrane region" description="Helical" evidence="6">
    <location>
        <begin position="53"/>
        <end position="72"/>
    </location>
</feature>
<feature type="transmembrane region" description="Helical" evidence="6">
    <location>
        <begin position="167"/>
        <end position="186"/>
    </location>
</feature>
<keyword evidence="2 6" id="KW-0812">Transmembrane</keyword>
<evidence type="ECO:0000256" key="5">
    <source>
        <dbReference type="ARBA" id="ARBA00023136"/>
    </source>
</evidence>
<evidence type="ECO:0000256" key="6">
    <source>
        <dbReference type="SAM" id="Phobius"/>
    </source>
</evidence>
<evidence type="ECO:0000256" key="1">
    <source>
        <dbReference type="ARBA" id="ARBA00004141"/>
    </source>
</evidence>
<dbReference type="GO" id="GO:0032153">
    <property type="term" value="C:cell division site"/>
    <property type="evidence" value="ECO:0007669"/>
    <property type="project" value="TreeGrafter"/>
</dbReference>
<feature type="transmembrane region" description="Helical" evidence="6">
    <location>
        <begin position="338"/>
        <end position="356"/>
    </location>
</feature>
<dbReference type="InterPro" id="IPR001182">
    <property type="entry name" value="FtsW/RodA"/>
</dbReference>
<reference evidence="8" key="1">
    <citation type="submission" date="2017-04" db="EMBL/GenBank/DDBJ databases">
        <authorList>
            <person name="Varghese N."/>
            <person name="Submissions S."/>
        </authorList>
    </citation>
    <scope>NUCLEOTIDE SEQUENCE [LARGE SCALE GENOMIC DNA]</scope>
    <source>
        <strain evidence="8">DSM 21500</strain>
    </source>
</reference>
<feature type="transmembrane region" description="Helical" evidence="6">
    <location>
        <begin position="84"/>
        <end position="103"/>
    </location>
</feature>
<evidence type="ECO:0000256" key="3">
    <source>
        <dbReference type="ARBA" id="ARBA00022960"/>
    </source>
</evidence>
<gene>
    <name evidence="7" type="ORF">SAMN04487984_0646</name>
</gene>
<feature type="transmembrane region" description="Helical" evidence="6">
    <location>
        <begin position="217"/>
        <end position="234"/>
    </location>
</feature>
<proteinExistence type="predicted"/>
<keyword evidence="3" id="KW-0133">Cell shape</keyword>
<dbReference type="RefSeq" id="WP_234983512.1">
    <property type="nucleotide sequence ID" value="NZ_FWXK01000002.1"/>
</dbReference>
<feature type="transmembrane region" description="Helical" evidence="6">
    <location>
        <begin position="115"/>
        <end position="137"/>
    </location>
</feature>
<dbReference type="GO" id="GO:0008360">
    <property type="term" value="P:regulation of cell shape"/>
    <property type="evidence" value="ECO:0007669"/>
    <property type="project" value="UniProtKB-KW"/>
</dbReference>
<dbReference type="EMBL" id="FWXK01000002">
    <property type="protein sequence ID" value="SMC34652.1"/>
    <property type="molecule type" value="Genomic_DNA"/>
</dbReference>